<dbReference type="RefSeq" id="WP_158014831.1">
    <property type="nucleotide sequence ID" value="NZ_CBCSKE010000019.1"/>
</dbReference>
<feature type="domain" description="Glycosyltransferase family 28 N-terminal" evidence="1">
    <location>
        <begin position="3"/>
        <end position="69"/>
    </location>
</feature>
<sequence>MKIVVASYGSRGDVEPGAAVARELLRRGHDVRMAVPPNMLDFVESAGLAAVSYGPDARERMNPAQDLVRDLATKLHNPIGILSEVTEHVSRVTADKSAALTSLAHGVDLLLASFNEQGLAANVAEYHGIPLAALHFFPKRIWASGQLAPLVTREAEHAQRRLLGLPETSESALQRRAQRGWLEIQAYDEFCLPGPTAQWVEPDGLRPFVGALTLELPTEDDAEVLSWIAAGTPPIYFGFGSTPITSWAETVTMIGTVCAELGERALICSGANDFSDVLPPEGVKVVRAVNHAAIFPACRAVVHHGGAGTTAAGMRAGIPTLILWLWLDQPIWAAAVERLQVGLGRPFWAATSQSLLDDLRAILAPQCSARATEVAARMSTSADSVVRAADLLEDAARLDSVD</sequence>
<keyword evidence="3" id="KW-0808">Transferase</keyword>
<dbReference type="Proteomes" id="UP000269998">
    <property type="component" value="Chromosome"/>
</dbReference>
<dbReference type="OrthoDB" id="3253247at2"/>
<evidence type="ECO:0000313" key="3">
    <source>
        <dbReference type="EMBL" id="VDM86594.1"/>
    </source>
</evidence>
<feature type="domain" description="Erythromycin biosynthesis protein CIII-like C-terminal" evidence="2">
    <location>
        <begin position="280"/>
        <end position="378"/>
    </location>
</feature>
<dbReference type="KEGG" id="mbai:MB901379_00113"/>
<dbReference type="Pfam" id="PF03033">
    <property type="entry name" value="Glyco_transf_28"/>
    <property type="match status" value="1"/>
</dbReference>
<proteinExistence type="predicted"/>
<dbReference type="InterPro" id="IPR004276">
    <property type="entry name" value="GlycoTrans_28_N"/>
</dbReference>
<keyword evidence="4" id="KW-1185">Reference proteome</keyword>
<dbReference type="Gene3D" id="3.40.50.2000">
    <property type="entry name" value="Glycogen Phosphorylase B"/>
    <property type="match status" value="2"/>
</dbReference>
<dbReference type="SUPFAM" id="SSF53756">
    <property type="entry name" value="UDP-Glycosyltransferase/glycogen phosphorylase"/>
    <property type="match status" value="1"/>
</dbReference>
<gene>
    <name evidence="3" type="ORF">MB901379_00113</name>
</gene>
<reference evidence="4" key="1">
    <citation type="submission" date="2018-02" db="EMBL/GenBank/DDBJ databases">
        <authorList>
            <person name="Seth-Smith MB H."/>
            <person name="Seth-Smith H."/>
        </authorList>
    </citation>
    <scope>NUCLEOTIDE SEQUENCE [LARGE SCALE GENOMIC DNA]</scope>
</reference>
<dbReference type="GO" id="GO:0008194">
    <property type="term" value="F:UDP-glycosyltransferase activity"/>
    <property type="evidence" value="ECO:0007669"/>
    <property type="project" value="InterPro"/>
</dbReference>
<protein>
    <submittedName>
        <fullName evidence="3">Glycosyltransferase, MGT family</fullName>
    </submittedName>
</protein>
<evidence type="ECO:0000313" key="4">
    <source>
        <dbReference type="Proteomes" id="UP000269998"/>
    </source>
</evidence>
<dbReference type="PANTHER" id="PTHR48050">
    <property type="entry name" value="STEROL 3-BETA-GLUCOSYLTRANSFERASE"/>
    <property type="match status" value="1"/>
</dbReference>
<dbReference type="FunFam" id="3.40.50.2000:FF:000009">
    <property type="entry name" value="Sterol 3-beta-glucosyltransferase UGT80A2"/>
    <property type="match status" value="1"/>
</dbReference>
<dbReference type="GO" id="GO:0005975">
    <property type="term" value="P:carbohydrate metabolic process"/>
    <property type="evidence" value="ECO:0007669"/>
    <property type="project" value="InterPro"/>
</dbReference>
<organism evidence="3 4">
    <name type="scientific">Mycobacterium basiliense</name>
    <dbReference type="NCBI Taxonomy" id="2094119"/>
    <lineage>
        <taxon>Bacteria</taxon>
        <taxon>Bacillati</taxon>
        <taxon>Actinomycetota</taxon>
        <taxon>Actinomycetes</taxon>
        <taxon>Mycobacteriales</taxon>
        <taxon>Mycobacteriaceae</taxon>
        <taxon>Mycobacterium</taxon>
    </lineage>
</organism>
<dbReference type="Pfam" id="PF06722">
    <property type="entry name" value="EryCIII-like_C"/>
    <property type="match status" value="1"/>
</dbReference>
<dbReference type="EMBL" id="LR130759">
    <property type="protein sequence ID" value="VDM86594.1"/>
    <property type="molecule type" value="Genomic_DNA"/>
</dbReference>
<evidence type="ECO:0000259" key="2">
    <source>
        <dbReference type="Pfam" id="PF06722"/>
    </source>
</evidence>
<dbReference type="CDD" id="cd03784">
    <property type="entry name" value="GT1_Gtf-like"/>
    <property type="match status" value="1"/>
</dbReference>
<accession>A0A447G7W0</accession>
<dbReference type="InterPro" id="IPR050426">
    <property type="entry name" value="Glycosyltransferase_28"/>
</dbReference>
<dbReference type="PANTHER" id="PTHR48050:SF13">
    <property type="entry name" value="STEROL 3-BETA-GLUCOSYLTRANSFERASE UGT80A2"/>
    <property type="match status" value="1"/>
</dbReference>
<dbReference type="GO" id="GO:0033072">
    <property type="term" value="P:vancomycin biosynthetic process"/>
    <property type="evidence" value="ECO:0007669"/>
    <property type="project" value="UniProtKB-ARBA"/>
</dbReference>
<dbReference type="InterPro" id="IPR010610">
    <property type="entry name" value="EryCIII-like_C"/>
</dbReference>
<evidence type="ECO:0000259" key="1">
    <source>
        <dbReference type="Pfam" id="PF03033"/>
    </source>
</evidence>
<name>A0A447G7W0_9MYCO</name>
<dbReference type="InterPro" id="IPR002213">
    <property type="entry name" value="UDP_glucos_trans"/>
</dbReference>
<dbReference type="GO" id="GO:0016758">
    <property type="term" value="F:hexosyltransferase activity"/>
    <property type="evidence" value="ECO:0007669"/>
    <property type="project" value="InterPro"/>
</dbReference>
<dbReference type="AlphaFoldDB" id="A0A447G7W0"/>